<dbReference type="FunCoup" id="A0A7M7P807">
    <property type="interactions" value="519"/>
</dbReference>
<comment type="caution">
    <text evidence="3">Lacks conserved residue(s) required for the propagation of feature annotation.</text>
</comment>
<reference evidence="8" key="1">
    <citation type="submission" date="2015-02" db="EMBL/GenBank/DDBJ databases">
        <title>Genome sequencing for Strongylocentrotus purpuratus.</title>
        <authorList>
            <person name="Murali S."/>
            <person name="Liu Y."/>
            <person name="Vee V."/>
            <person name="English A."/>
            <person name="Wang M."/>
            <person name="Skinner E."/>
            <person name="Han Y."/>
            <person name="Muzny D.M."/>
            <person name="Worley K.C."/>
            <person name="Gibbs R.A."/>
        </authorList>
    </citation>
    <scope>NUCLEOTIDE SEQUENCE</scope>
</reference>
<dbReference type="Pfam" id="PF00754">
    <property type="entry name" value="F5_F8_type_C"/>
    <property type="match status" value="2"/>
</dbReference>
<feature type="compositionally biased region" description="Low complexity" evidence="4">
    <location>
        <begin position="112"/>
        <end position="153"/>
    </location>
</feature>
<dbReference type="PROSITE" id="PS50022">
    <property type="entry name" value="FA58C_3"/>
    <property type="match status" value="2"/>
</dbReference>
<dbReference type="Pfam" id="PF00051">
    <property type="entry name" value="Kringle"/>
    <property type="match status" value="1"/>
</dbReference>
<dbReference type="PROSITE" id="PS50070">
    <property type="entry name" value="KRINGLE_2"/>
    <property type="match status" value="1"/>
</dbReference>
<evidence type="ECO:0000256" key="4">
    <source>
        <dbReference type="SAM" id="MobiDB-lite"/>
    </source>
</evidence>
<dbReference type="InterPro" id="IPR008979">
    <property type="entry name" value="Galactose-bd-like_sf"/>
</dbReference>
<dbReference type="InterPro" id="IPR013806">
    <property type="entry name" value="Kringle-like"/>
</dbReference>
<dbReference type="Proteomes" id="UP000007110">
    <property type="component" value="Unassembled WGS sequence"/>
</dbReference>
<evidence type="ECO:0000259" key="5">
    <source>
        <dbReference type="PROSITE" id="PS50022"/>
    </source>
</evidence>
<dbReference type="SUPFAM" id="SSF57440">
    <property type="entry name" value="Kringle-like"/>
    <property type="match status" value="1"/>
</dbReference>
<dbReference type="PROSITE" id="PS01285">
    <property type="entry name" value="FA58C_1"/>
    <property type="match status" value="1"/>
</dbReference>
<dbReference type="Gene3D" id="2.40.20.10">
    <property type="entry name" value="Plasminogen Kringle 4"/>
    <property type="match status" value="1"/>
</dbReference>
<dbReference type="SUPFAM" id="SSF49785">
    <property type="entry name" value="Galactose-binding domain-like"/>
    <property type="match status" value="3"/>
</dbReference>
<dbReference type="EnsemblMetazoa" id="XM_030991293">
    <property type="protein sequence ID" value="XP_030847153"/>
    <property type="gene ID" value="LOC115926515"/>
</dbReference>
<proteinExistence type="predicted"/>
<dbReference type="InterPro" id="IPR000001">
    <property type="entry name" value="Kringle"/>
</dbReference>
<feature type="domain" description="Kringle" evidence="6">
    <location>
        <begin position="33"/>
        <end position="109"/>
    </location>
</feature>
<feature type="domain" description="F5/8 type C" evidence="5">
    <location>
        <begin position="326"/>
        <end position="480"/>
    </location>
</feature>
<dbReference type="InterPro" id="IPR000421">
    <property type="entry name" value="FA58C"/>
</dbReference>
<accession>A0A7M7P807</accession>
<dbReference type="OMA" id="QGRKDQF"/>
<evidence type="ECO:0000259" key="6">
    <source>
        <dbReference type="PROSITE" id="PS50070"/>
    </source>
</evidence>
<dbReference type="GeneID" id="115926515"/>
<dbReference type="InterPro" id="IPR038178">
    <property type="entry name" value="Kringle_sf"/>
</dbReference>
<dbReference type="InParanoid" id="A0A7M7P807"/>
<organism evidence="7 8">
    <name type="scientific">Strongylocentrotus purpuratus</name>
    <name type="common">Purple sea urchin</name>
    <dbReference type="NCBI Taxonomy" id="7668"/>
    <lineage>
        <taxon>Eukaryota</taxon>
        <taxon>Metazoa</taxon>
        <taxon>Echinodermata</taxon>
        <taxon>Eleutherozoa</taxon>
        <taxon>Echinozoa</taxon>
        <taxon>Echinoidea</taxon>
        <taxon>Euechinoidea</taxon>
        <taxon>Echinacea</taxon>
        <taxon>Camarodonta</taxon>
        <taxon>Echinidea</taxon>
        <taxon>Strongylocentrotidae</taxon>
        <taxon>Strongylocentrotus</taxon>
    </lineage>
</organism>
<dbReference type="SMART" id="SM00231">
    <property type="entry name" value="FA58C"/>
    <property type="match status" value="2"/>
</dbReference>
<dbReference type="RefSeq" id="XP_030847153.1">
    <property type="nucleotide sequence ID" value="XM_030991293.1"/>
</dbReference>
<dbReference type="CDD" id="cd00108">
    <property type="entry name" value="KR"/>
    <property type="match status" value="1"/>
</dbReference>
<dbReference type="InterPro" id="IPR018056">
    <property type="entry name" value="Kringle_CS"/>
</dbReference>
<reference evidence="7" key="2">
    <citation type="submission" date="2021-01" db="UniProtKB">
        <authorList>
            <consortium name="EnsemblMetazoa"/>
        </authorList>
    </citation>
    <scope>IDENTIFICATION</scope>
</reference>
<keyword evidence="1 3" id="KW-0420">Kringle</keyword>
<dbReference type="PANTHER" id="PTHR24543:SF325">
    <property type="entry name" value="F5_8 TYPE C DOMAIN-CONTAINING PROTEIN"/>
    <property type="match status" value="1"/>
</dbReference>
<dbReference type="PANTHER" id="PTHR24543">
    <property type="entry name" value="MULTICOPPER OXIDASE-RELATED"/>
    <property type="match status" value="1"/>
</dbReference>
<dbReference type="SMART" id="SM00130">
    <property type="entry name" value="KR"/>
    <property type="match status" value="1"/>
</dbReference>
<dbReference type="OrthoDB" id="10028859at2759"/>
<feature type="region of interest" description="Disordered" evidence="4">
    <location>
        <begin position="54"/>
        <end position="74"/>
    </location>
</feature>
<dbReference type="AlphaFoldDB" id="A0A7M7P807"/>
<feature type="region of interest" description="Disordered" evidence="4">
    <location>
        <begin position="109"/>
        <end position="172"/>
    </location>
</feature>
<name>A0A7M7P807_STRPU</name>
<evidence type="ECO:0000313" key="8">
    <source>
        <dbReference type="Proteomes" id="UP000007110"/>
    </source>
</evidence>
<feature type="disulfide bond" evidence="3">
    <location>
        <begin position="49"/>
        <end position="88"/>
    </location>
</feature>
<evidence type="ECO:0000256" key="1">
    <source>
        <dbReference type="ARBA" id="ARBA00022572"/>
    </source>
</evidence>
<dbReference type="Gene3D" id="2.60.120.260">
    <property type="entry name" value="Galactose-binding domain-like"/>
    <property type="match status" value="3"/>
</dbReference>
<dbReference type="PRINTS" id="PR00018">
    <property type="entry name" value="KRINGLE"/>
</dbReference>
<protein>
    <submittedName>
        <fullName evidence="7">Uncharacterized protein</fullName>
    </submittedName>
</protein>
<dbReference type="PROSITE" id="PS00021">
    <property type="entry name" value="KRINGLE_1"/>
    <property type="match status" value="1"/>
</dbReference>
<evidence type="ECO:0000256" key="3">
    <source>
        <dbReference type="PROSITE-ProRule" id="PRU00121"/>
    </source>
</evidence>
<keyword evidence="8" id="KW-1185">Reference proteome</keyword>
<feature type="disulfide bond" evidence="3">
    <location>
        <begin position="77"/>
        <end position="100"/>
    </location>
</feature>
<sequence>MPVSWLGHISLRMEIYGEGPLTDTPACQEDPTGVNYRGNLSQTINNHTCQEWTSQDPQQHDRTPANYPNAGLDDNYCRNPDDYETAWCYTTDPGKRWEVCAVGFLDPRCQATTEPTTSPTTPTPVQSETVTSQTTVATTEPTTNPTTPTHVQSETQTSQPTVGPIQDASPLGLESRAIPDSSLTASSEYDANHGPRRGRLNIAKTGALFGGWTAKTKDLNQWIQVDLLDTYSIVGVATQGRKDQFQWVSSFKIACSMNSITFDTVKDPNNTDNDNIFAGNSDKNTVVYNRFPVPMVCRYVRLLPYTWQQRISLRMELFGRRLGPFQDASPLGLESGAIPDSSLTASSEYNANHGTRRGRLNIAKVGALFGGWTSKTNDLNQWFQVDLLDTYIIVGVATQGRKDQFQWVSSFKIACSMNSITFDTVKGPNNTDNDNIFAGNSDKNTVVYNRFPVPMLCRYVRLLPYTWQQRISLRMELLGRRLGPIKDASPLGLESGEIPDSSLSASTTYIIVRVATQGREDYSQWVTSFKIACSINSITFDTVKDPTNTDNDNSTAGETTVYLETTRGGQVTTRTASTTLKTSSEGTVAVTAPTKTTPPKLQVFEVLH</sequence>
<evidence type="ECO:0000313" key="7">
    <source>
        <dbReference type="EnsemblMetazoa" id="XP_030847153"/>
    </source>
</evidence>
<evidence type="ECO:0000256" key="2">
    <source>
        <dbReference type="ARBA" id="ARBA00023157"/>
    </source>
</evidence>
<dbReference type="FunFam" id="2.60.120.260:FF:000016">
    <property type="entry name" value="Contactin-associated protein-like 4 isoform 1"/>
    <property type="match status" value="2"/>
</dbReference>
<feature type="domain" description="F5/8 type C" evidence="5">
    <location>
        <begin position="166"/>
        <end position="320"/>
    </location>
</feature>
<keyword evidence="2 3" id="KW-1015">Disulfide bond</keyword>
<dbReference type="FunFam" id="2.40.20.10:FF:000022">
    <property type="entry name" value="Uncharacterized protein"/>
    <property type="match status" value="1"/>
</dbReference>
<dbReference type="KEGG" id="spu:115926515"/>
<dbReference type="CDD" id="cd00057">
    <property type="entry name" value="FA58C"/>
    <property type="match status" value="2"/>
</dbReference>